<evidence type="ECO:0000313" key="2">
    <source>
        <dbReference type="EMBL" id="TBU06803.1"/>
    </source>
</evidence>
<keyword evidence="3" id="KW-1185">Reference proteome</keyword>
<name>A0A4Q9LFK2_9MICR</name>
<accession>A0A4Q9LFK2</accession>
<feature type="compositionally biased region" description="Basic and acidic residues" evidence="1">
    <location>
        <begin position="23"/>
        <end position="47"/>
    </location>
</feature>
<gene>
    <name evidence="2" type="ORF">CWI38_2504p0010</name>
</gene>
<evidence type="ECO:0000256" key="1">
    <source>
        <dbReference type="SAM" id="MobiDB-lite"/>
    </source>
</evidence>
<feature type="compositionally biased region" description="Basic residues" evidence="1">
    <location>
        <begin position="7"/>
        <end position="16"/>
    </location>
</feature>
<dbReference type="Proteomes" id="UP000292282">
    <property type="component" value="Unassembled WGS sequence"/>
</dbReference>
<proteinExistence type="predicted"/>
<dbReference type="VEuPathDB" id="MicrosporidiaDB:CWI38_2504p0010"/>
<dbReference type="EMBL" id="PITK01002504">
    <property type="protein sequence ID" value="TBU06803.1"/>
    <property type="molecule type" value="Genomic_DNA"/>
</dbReference>
<organism evidence="2 3">
    <name type="scientific">Hamiltosporidium tvaerminnensis</name>
    <dbReference type="NCBI Taxonomy" id="1176355"/>
    <lineage>
        <taxon>Eukaryota</taxon>
        <taxon>Fungi</taxon>
        <taxon>Fungi incertae sedis</taxon>
        <taxon>Microsporidia</taxon>
        <taxon>Dubosqiidae</taxon>
        <taxon>Hamiltosporidium</taxon>
    </lineage>
</organism>
<dbReference type="AlphaFoldDB" id="A0A4Q9LFK2"/>
<protein>
    <submittedName>
        <fullName evidence="2">Uncharacterized protein</fullName>
    </submittedName>
</protein>
<evidence type="ECO:0000313" key="3">
    <source>
        <dbReference type="Proteomes" id="UP000292282"/>
    </source>
</evidence>
<comment type="caution">
    <text evidence="2">The sequence shown here is derived from an EMBL/GenBank/DDBJ whole genome shotgun (WGS) entry which is preliminary data.</text>
</comment>
<sequence>MANILKKPWKDRKIKKPSNPINWEKRKQIRTEEKQEAQKMRDRVKQIKDKKRKYFEEKRLREEQKKASCSDNKH</sequence>
<reference evidence="2 3" key="1">
    <citation type="submission" date="2017-12" db="EMBL/GenBank/DDBJ databases">
        <authorList>
            <person name="Pombert J.-F."/>
            <person name="Haag K.L."/>
            <person name="Ebert D."/>
        </authorList>
    </citation>
    <scope>NUCLEOTIDE SEQUENCE [LARGE SCALE GENOMIC DNA]</scope>
    <source>
        <strain evidence="2">IL-G-3</strain>
    </source>
</reference>
<feature type="region of interest" description="Disordered" evidence="1">
    <location>
        <begin position="1"/>
        <end position="50"/>
    </location>
</feature>